<organism evidence="4 5">
    <name type="scientific">Eleutherodactylus coqui</name>
    <name type="common">Puerto Rican coqui</name>
    <dbReference type="NCBI Taxonomy" id="57060"/>
    <lineage>
        <taxon>Eukaryota</taxon>
        <taxon>Metazoa</taxon>
        <taxon>Chordata</taxon>
        <taxon>Craniata</taxon>
        <taxon>Vertebrata</taxon>
        <taxon>Euteleostomi</taxon>
        <taxon>Amphibia</taxon>
        <taxon>Batrachia</taxon>
        <taxon>Anura</taxon>
        <taxon>Neobatrachia</taxon>
        <taxon>Hyloidea</taxon>
        <taxon>Eleutherodactylidae</taxon>
        <taxon>Eleutherodactylinae</taxon>
        <taxon>Eleutherodactylus</taxon>
        <taxon>Eleutherodactylus</taxon>
    </lineage>
</organism>
<dbReference type="SUPFAM" id="SSF57630">
    <property type="entry name" value="GLA-domain"/>
    <property type="match status" value="1"/>
</dbReference>
<dbReference type="PANTHER" id="PTHR24278">
    <property type="entry name" value="COAGULATION FACTOR"/>
    <property type="match status" value="1"/>
</dbReference>
<feature type="domain" description="Gla" evidence="3">
    <location>
        <begin position="48"/>
        <end position="87"/>
    </location>
</feature>
<accession>A0A8J6BIP9</accession>
<keyword evidence="1" id="KW-1015">Disulfide bond</keyword>
<evidence type="ECO:0000313" key="5">
    <source>
        <dbReference type="Proteomes" id="UP000770717"/>
    </source>
</evidence>
<dbReference type="AlphaFoldDB" id="A0A8J6BIP9"/>
<dbReference type="InterPro" id="IPR000294">
    <property type="entry name" value="GLA_domain"/>
</dbReference>
<evidence type="ECO:0000256" key="2">
    <source>
        <dbReference type="SAM" id="SignalP"/>
    </source>
</evidence>
<keyword evidence="2" id="KW-0732">Signal</keyword>
<dbReference type="GO" id="GO:0005886">
    <property type="term" value="C:plasma membrane"/>
    <property type="evidence" value="ECO:0007669"/>
    <property type="project" value="TreeGrafter"/>
</dbReference>
<evidence type="ECO:0000259" key="3">
    <source>
        <dbReference type="PROSITE" id="PS50998"/>
    </source>
</evidence>
<dbReference type="Gene3D" id="4.10.740.10">
    <property type="entry name" value="Coagulation Factor IX"/>
    <property type="match status" value="1"/>
</dbReference>
<dbReference type="InterPro" id="IPR035972">
    <property type="entry name" value="GLA-like_dom_SF"/>
</dbReference>
<dbReference type="GO" id="GO:0005615">
    <property type="term" value="C:extracellular space"/>
    <property type="evidence" value="ECO:0007669"/>
    <property type="project" value="TreeGrafter"/>
</dbReference>
<reference evidence="4" key="1">
    <citation type="thesis" date="2020" institute="ProQuest LLC" country="789 East Eisenhower Parkway, Ann Arbor, MI, USA">
        <title>Comparative Genomics and Chromosome Evolution.</title>
        <authorList>
            <person name="Mudd A.B."/>
        </authorList>
    </citation>
    <scope>NUCLEOTIDE SEQUENCE</scope>
    <source>
        <strain evidence="4">HN-11 Male</strain>
        <tissue evidence="4">Kidney and liver</tissue>
    </source>
</reference>
<dbReference type="PROSITE" id="PS50998">
    <property type="entry name" value="GLA_2"/>
    <property type="match status" value="1"/>
</dbReference>
<keyword evidence="5" id="KW-1185">Reference proteome</keyword>
<dbReference type="GO" id="GO:0005509">
    <property type="term" value="F:calcium ion binding"/>
    <property type="evidence" value="ECO:0007669"/>
    <property type="project" value="InterPro"/>
</dbReference>
<feature type="signal peptide" evidence="2">
    <location>
        <begin position="1"/>
        <end position="15"/>
    </location>
</feature>
<dbReference type="PRINTS" id="PR00001">
    <property type="entry name" value="GLABLOOD"/>
</dbReference>
<comment type="caution">
    <text evidence="4">The sequence shown here is derived from an EMBL/GenBank/DDBJ whole genome shotgun (WGS) entry which is preliminary data.</text>
</comment>
<dbReference type="PANTHER" id="PTHR24278:SF38">
    <property type="entry name" value="TRANSMEMBRANE GAMMA-CARBOXYGLUTAMIC ACID PROTEIN 4"/>
    <property type="match status" value="1"/>
</dbReference>
<protein>
    <recommendedName>
        <fullName evidence="3">Gla domain-containing protein</fullName>
    </recommendedName>
</protein>
<evidence type="ECO:0000256" key="1">
    <source>
        <dbReference type="ARBA" id="ARBA00023157"/>
    </source>
</evidence>
<gene>
    <name evidence="4" type="ORF">GDO78_019743</name>
</gene>
<dbReference type="InterPro" id="IPR050442">
    <property type="entry name" value="Peptidase_S1_coag_factors"/>
</dbReference>
<dbReference type="Proteomes" id="UP000770717">
    <property type="component" value="Unassembled WGS sequence"/>
</dbReference>
<proteinExistence type="predicted"/>
<dbReference type="OrthoDB" id="9945709at2759"/>
<sequence>MHLLLIYQLISEVFGLPPCSRNLLGSGDQGVFRNGEAASNFLGRRLQHNQFDFEMFIIGNLERECYEEQCNYEEAREIFEDDDSVVI</sequence>
<dbReference type="EMBL" id="WNTK01042237">
    <property type="protein sequence ID" value="KAG9460753.1"/>
    <property type="molecule type" value="Genomic_DNA"/>
</dbReference>
<dbReference type="Pfam" id="PF00594">
    <property type="entry name" value="Gla"/>
    <property type="match status" value="1"/>
</dbReference>
<feature type="chain" id="PRO_5035148154" description="Gla domain-containing protein" evidence="2">
    <location>
        <begin position="16"/>
        <end position="87"/>
    </location>
</feature>
<dbReference type="FunFam" id="4.10.740.10:FF:000001">
    <property type="entry name" value="vitamin K-dependent protein S"/>
    <property type="match status" value="1"/>
</dbReference>
<evidence type="ECO:0000313" key="4">
    <source>
        <dbReference type="EMBL" id="KAG9460753.1"/>
    </source>
</evidence>
<name>A0A8J6BIP9_ELECQ</name>
<dbReference type="InterPro" id="IPR017857">
    <property type="entry name" value="Coagulation_fac-like_Gla_dom"/>
</dbReference>
<dbReference type="SMART" id="SM00069">
    <property type="entry name" value="GLA"/>
    <property type="match status" value="1"/>
</dbReference>